<dbReference type="STRING" id="418702.BJN45_12550"/>
<dbReference type="OrthoDB" id="9182150at2"/>
<reference evidence="1 2" key="1">
    <citation type="submission" date="2016-10" db="EMBL/GenBank/DDBJ databases">
        <title>Alkaliphiles isolated from bioreactors.</title>
        <authorList>
            <person name="Salah Z."/>
            <person name="Rout S.P."/>
            <person name="Humphreys P.N."/>
        </authorList>
    </citation>
    <scope>NUCLEOTIDE SEQUENCE [LARGE SCALE GENOMIC DNA]</scope>
    <source>
        <strain evidence="1 2">ZS02</strain>
    </source>
</reference>
<dbReference type="AlphaFoldDB" id="A0A1R1I359"/>
<comment type="caution">
    <text evidence="1">The sequence shown here is derived from an EMBL/GenBank/DDBJ whole genome shotgun (WGS) entry which is preliminary data.</text>
</comment>
<name>A0A1R1I359_9RHOO</name>
<proteinExistence type="predicted"/>
<dbReference type="Proteomes" id="UP000187526">
    <property type="component" value="Unassembled WGS sequence"/>
</dbReference>
<gene>
    <name evidence="1" type="ORF">BJN45_12550</name>
</gene>
<organism evidence="1 2">
    <name type="scientific">Azonexus hydrophilus</name>
    <dbReference type="NCBI Taxonomy" id="418702"/>
    <lineage>
        <taxon>Bacteria</taxon>
        <taxon>Pseudomonadati</taxon>
        <taxon>Pseudomonadota</taxon>
        <taxon>Betaproteobacteria</taxon>
        <taxon>Rhodocyclales</taxon>
        <taxon>Azonexaceae</taxon>
        <taxon>Azonexus</taxon>
    </lineage>
</organism>
<sequence>MKMSRLISTTQHHSPEAAERALLAQSQAVRRVEPMEGANNDRERSLQQEMFEVDPRAVGPYQGVERRRQDAQRLAATLSGMVGPQALRLFSFNTRAKRPGKIDELA</sequence>
<dbReference type="EMBL" id="MTHD01000004">
    <property type="protein sequence ID" value="OMG53060.1"/>
    <property type="molecule type" value="Genomic_DNA"/>
</dbReference>
<protein>
    <submittedName>
        <fullName evidence="1">Uncharacterized protein</fullName>
    </submittedName>
</protein>
<accession>A0A1R1I359</accession>
<keyword evidence="2" id="KW-1185">Reference proteome</keyword>
<dbReference type="RefSeq" id="WP_076095733.1">
    <property type="nucleotide sequence ID" value="NZ_MTHD01000004.1"/>
</dbReference>
<evidence type="ECO:0000313" key="2">
    <source>
        <dbReference type="Proteomes" id="UP000187526"/>
    </source>
</evidence>
<evidence type="ECO:0000313" key="1">
    <source>
        <dbReference type="EMBL" id="OMG53060.1"/>
    </source>
</evidence>